<keyword evidence="5 7" id="KW-0653">Protein transport</keyword>
<dbReference type="GO" id="GO:0015031">
    <property type="term" value="P:protein transport"/>
    <property type="evidence" value="ECO:0007669"/>
    <property type="project" value="UniProtKB-UniRule"/>
</dbReference>
<dbReference type="InterPro" id="IPR009851">
    <property type="entry name" value="Mod_r"/>
</dbReference>
<evidence type="ECO:0000256" key="5">
    <source>
        <dbReference type="ARBA" id="ARBA00022927"/>
    </source>
</evidence>
<evidence type="ECO:0000313" key="9">
    <source>
        <dbReference type="EMBL" id="ULT89984.1"/>
    </source>
</evidence>
<dbReference type="Pfam" id="PF07200">
    <property type="entry name" value="Mod_r"/>
    <property type="match status" value="1"/>
</dbReference>
<evidence type="ECO:0000256" key="1">
    <source>
        <dbReference type="ARBA" id="ARBA00004633"/>
    </source>
</evidence>
<dbReference type="GO" id="GO:0031902">
    <property type="term" value="C:late endosome membrane"/>
    <property type="evidence" value="ECO:0007669"/>
    <property type="project" value="UniProtKB-SubCell"/>
</dbReference>
<evidence type="ECO:0000256" key="2">
    <source>
        <dbReference type="ARBA" id="ARBA00007617"/>
    </source>
</evidence>
<dbReference type="Proteomes" id="UP000827892">
    <property type="component" value="Chromosome V"/>
</dbReference>
<gene>
    <name evidence="9" type="ORF">L3Y34_008402</name>
</gene>
<accession>A0AAE9D1I1</accession>
<protein>
    <recommendedName>
        <fullName evidence="8">VPS37 C-terminal domain-containing protein</fullName>
    </recommendedName>
</protein>
<keyword evidence="4" id="KW-0967">Endosome</keyword>
<dbReference type="PANTHER" id="PTHR13678">
    <property type="entry name" value="VACUOLAR PROTEIN SORTING-ASSOCIATED PROTEIN 37"/>
    <property type="match status" value="1"/>
</dbReference>
<dbReference type="EMBL" id="CP090895">
    <property type="protein sequence ID" value="ULT89984.1"/>
    <property type="molecule type" value="Genomic_DNA"/>
</dbReference>
<organism evidence="9 10">
    <name type="scientific">Caenorhabditis briggsae</name>
    <dbReference type="NCBI Taxonomy" id="6238"/>
    <lineage>
        <taxon>Eukaryota</taxon>
        <taxon>Metazoa</taxon>
        <taxon>Ecdysozoa</taxon>
        <taxon>Nematoda</taxon>
        <taxon>Chromadorea</taxon>
        <taxon>Rhabditida</taxon>
        <taxon>Rhabditina</taxon>
        <taxon>Rhabditomorpha</taxon>
        <taxon>Rhabditoidea</taxon>
        <taxon>Rhabditidae</taxon>
        <taxon>Peloderinae</taxon>
        <taxon>Caenorhabditis</taxon>
    </lineage>
</organism>
<evidence type="ECO:0000256" key="6">
    <source>
        <dbReference type="ARBA" id="ARBA00025010"/>
    </source>
</evidence>
<sequence length="231" mass="25465">MFSQSPYESHVDIAVSAASANLRNMSNEQLMALLDDEALLESIIVNLPQVRSIPTDKESALAANKSLAEWNLAQKPRIDAAKSQTINLYEQVKRLQGEVTVLKNQLDSISSSKSLDTTSSLMQVAAQEADEDAESLFTQFENGDVTIDIFLKHFKEKKTVAHLRKIKSDRLTALLREQTYSYAQPTVPPPMPQPGYPTGNHMPGLGKIPFGSGYTGYPNVSQPSAGRHPFF</sequence>
<evidence type="ECO:0000313" key="10">
    <source>
        <dbReference type="Proteomes" id="UP000827892"/>
    </source>
</evidence>
<comment type="function">
    <text evidence="6">Component of the ESCRT-I complex, a regulator of vesicular trafficking process. Required for the sorting of endocytic ubiquitinated cargos into multivesicular bodies. May be involved in cell growth and differentiation.</text>
</comment>
<dbReference type="PANTHER" id="PTHR13678:SF27">
    <property type="entry name" value="LD45836P"/>
    <property type="match status" value="1"/>
</dbReference>
<evidence type="ECO:0000256" key="4">
    <source>
        <dbReference type="ARBA" id="ARBA00022753"/>
    </source>
</evidence>
<reference evidence="9 10" key="1">
    <citation type="submission" date="2022-02" db="EMBL/GenBank/DDBJ databases">
        <title>Chromosome-level reference genomes for two strains of Caenorhabditis briggsae: an improved platform for comparative genomics.</title>
        <authorList>
            <person name="Stevens L."/>
            <person name="Andersen E.C."/>
        </authorList>
    </citation>
    <scope>NUCLEOTIDE SEQUENCE [LARGE SCALE GENOMIC DNA]</scope>
    <source>
        <strain evidence="9">QX1410_ONT</strain>
        <tissue evidence="9">Whole-organism</tissue>
    </source>
</reference>
<comment type="subcellular location">
    <subcellularLocation>
        <location evidence="1">Late endosome membrane</location>
        <topology evidence="1">Peripheral membrane protein</topology>
    </subcellularLocation>
</comment>
<dbReference type="PROSITE" id="PS51314">
    <property type="entry name" value="VPS37_C"/>
    <property type="match status" value="1"/>
</dbReference>
<feature type="domain" description="VPS37 C-terminal" evidence="8">
    <location>
        <begin position="96"/>
        <end position="185"/>
    </location>
</feature>
<name>A0AAE9D1I1_CAEBR</name>
<evidence type="ECO:0000256" key="7">
    <source>
        <dbReference type="PROSITE-ProRule" id="PRU00646"/>
    </source>
</evidence>
<keyword evidence="3 7" id="KW-0813">Transport</keyword>
<dbReference type="AlphaFoldDB" id="A0AAE9D1I1"/>
<evidence type="ECO:0000256" key="3">
    <source>
        <dbReference type="ARBA" id="ARBA00022448"/>
    </source>
</evidence>
<comment type="similarity">
    <text evidence="2">Belongs to the VPS37 family.</text>
</comment>
<proteinExistence type="inferred from homology"/>
<evidence type="ECO:0000259" key="8">
    <source>
        <dbReference type="PROSITE" id="PS51314"/>
    </source>
</evidence>
<dbReference type="GO" id="GO:0000813">
    <property type="term" value="C:ESCRT I complex"/>
    <property type="evidence" value="ECO:0007669"/>
    <property type="project" value="UniProtKB-ARBA"/>
</dbReference>